<keyword evidence="4" id="KW-1185">Reference proteome</keyword>
<feature type="compositionally biased region" description="Polar residues" evidence="2">
    <location>
        <begin position="533"/>
        <end position="543"/>
    </location>
</feature>
<gene>
    <name evidence="3" type="ORF">CRHIZ90672A_00006041</name>
</gene>
<accession>A0A9N9VEW5</accession>
<evidence type="ECO:0000256" key="1">
    <source>
        <dbReference type="SAM" id="Coils"/>
    </source>
</evidence>
<feature type="region of interest" description="Disordered" evidence="2">
    <location>
        <begin position="853"/>
        <end position="1002"/>
    </location>
</feature>
<evidence type="ECO:0000313" key="4">
    <source>
        <dbReference type="Proteomes" id="UP000696573"/>
    </source>
</evidence>
<feature type="coiled-coil region" evidence="1">
    <location>
        <begin position="732"/>
        <end position="805"/>
    </location>
</feature>
<name>A0A9N9VEW5_9HYPO</name>
<feature type="compositionally biased region" description="Polar residues" evidence="2">
    <location>
        <begin position="876"/>
        <end position="885"/>
    </location>
</feature>
<dbReference type="GO" id="GO:0033596">
    <property type="term" value="C:TSC1-TSC2 complex"/>
    <property type="evidence" value="ECO:0007669"/>
    <property type="project" value="TreeGrafter"/>
</dbReference>
<dbReference type="EMBL" id="CABFNQ020000673">
    <property type="protein sequence ID" value="CAH0021934.1"/>
    <property type="molecule type" value="Genomic_DNA"/>
</dbReference>
<dbReference type="InterPro" id="IPR011989">
    <property type="entry name" value="ARM-like"/>
</dbReference>
<dbReference type="PANTHER" id="PTHR15154">
    <property type="entry name" value="HAMARTIN"/>
    <property type="match status" value="1"/>
</dbReference>
<comment type="caution">
    <text evidence="3">The sequence shown here is derived from an EMBL/GenBank/DDBJ whole genome shotgun (WGS) entry which is preliminary data.</text>
</comment>
<reference evidence="3" key="1">
    <citation type="submission" date="2021-10" db="EMBL/GenBank/DDBJ databases">
        <authorList>
            <person name="Piombo E."/>
        </authorList>
    </citation>
    <scope>NUCLEOTIDE SEQUENCE</scope>
</reference>
<dbReference type="AlphaFoldDB" id="A0A9N9VEW5"/>
<evidence type="ECO:0000256" key="2">
    <source>
        <dbReference type="SAM" id="MobiDB-lite"/>
    </source>
</evidence>
<dbReference type="InterPro" id="IPR016024">
    <property type="entry name" value="ARM-type_fold"/>
</dbReference>
<dbReference type="OrthoDB" id="6022054at2759"/>
<sequence length="1002" mass="112359">MASQTDLRDASSLKDLSKAITAFTASPQAPLPDDLTETIGSYLQRHSKYEEAAADRLQEELVSIFDKHVRGNQDASSVWVGVIRQLLPMLQTAERVTFWVDILKETLSERSSHEKGIVDETIGSLMDIVSFAVDFQDNSEGDEPLNAIMHHMFTIWMDYFYPAFVKGVAGMEFNERIFRQAIIQFGKMRPQQFFASLDSFFVQAQHRKAALRFLCDFIQSHPPHLHQILQGTMFKNLLTCLQEDTSTVVVSSALTALIMLLPHMPSSLVPHLPVLFNIYARLLFWTQKKAGVTETPSHDPEKFSGWEACEHVYGASDEAVSHLANYYTILYGLYPINFMDYIRKPQRYLRHANMADADDIEIQPTEMRDRSEQFRRCHLLHPNFHTLTIDSEKSDLERWIQSEAAEVIAQCMELYVGTEKPIAAWSLPTGAIDDKRGLATVGSEDNIDSALLHRSMSGMLLMDGHRSELKSRNDSSSTIARLDSKISLVSDWGSPEVRGRASTPDGQGLLAKSTSHSQLRDIMDATRGAKVRQSISTEGNDSDTTSHQDMAKEQSRGQSQPPIESLDPTPLVAELAAQVSHLQRQNFMLQNDLSFERYQKQQHIAHIGELRRKQVSQAATEAETQNLIIMNRNFKGRYEEAKKAEMQVRKESEKSRAVAKKWEADLSTKMKNLRDQYQKTATELQAVRTDLEATQQECEKLRQLVCDGEVKELNWKQNMQSIELHAAEVERLRAKADRLGQVEQECRMKEEERSAAVDAAVFAENRVEEMIMKLAAIESESQQTRNVFQEQIVELQAKLAQAQEQVKPPVTIQRPEIQGILESSRARQAEMQHQYDMLIRKYTALQSSLLDMQSGATPEQIKHEVSSGPLTGSPEYPSQGSTSPVRTRIRPRVFSNPEVAPDATSYNVTPPLEGKLGSVGASSSGARPATPSATEGGPPPVSPEQRYHGRGGVQNAVRKDGKGKQKEEDVAAGSTGGKKEKKSSGLRGFRSGVNDFVRGKTD</sequence>
<feature type="coiled-coil region" evidence="1">
    <location>
        <begin position="663"/>
        <end position="704"/>
    </location>
</feature>
<dbReference type="Gene3D" id="1.25.10.10">
    <property type="entry name" value="Leucine-rich Repeat Variant"/>
    <property type="match status" value="1"/>
</dbReference>
<dbReference type="InterPro" id="IPR007483">
    <property type="entry name" value="Hamartin"/>
</dbReference>
<dbReference type="PANTHER" id="PTHR15154:SF2">
    <property type="entry name" value="HAMARTIN"/>
    <property type="match status" value="1"/>
</dbReference>
<dbReference type="GO" id="GO:0051726">
    <property type="term" value="P:regulation of cell cycle"/>
    <property type="evidence" value="ECO:0007669"/>
    <property type="project" value="TreeGrafter"/>
</dbReference>
<protein>
    <recommendedName>
        <fullName evidence="5">Hamartin</fullName>
    </recommendedName>
</protein>
<evidence type="ECO:0000313" key="3">
    <source>
        <dbReference type="EMBL" id="CAH0021934.1"/>
    </source>
</evidence>
<evidence type="ECO:0008006" key="5">
    <source>
        <dbReference type="Google" id="ProtNLM"/>
    </source>
</evidence>
<feature type="compositionally biased region" description="Basic and acidic residues" evidence="2">
    <location>
        <begin position="957"/>
        <end position="969"/>
    </location>
</feature>
<feature type="compositionally biased region" description="Basic and acidic residues" evidence="2">
    <location>
        <begin position="544"/>
        <end position="555"/>
    </location>
</feature>
<keyword evidence="1" id="KW-0175">Coiled coil</keyword>
<dbReference type="SUPFAM" id="SSF48371">
    <property type="entry name" value="ARM repeat"/>
    <property type="match status" value="1"/>
</dbReference>
<dbReference type="Pfam" id="PF04388">
    <property type="entry name" value="Hamartin"/>
    <property type="match status" value="1"/>
</dbReference>
<dbReference type="Proteomes" id="UP000696573">
    <property type="component" value="Unassembled WGS sequence"/>
</dbReference>
<proteinExistence type="predicted"/>
<dbReference type="GO" id="GO:0032007">
    <property type="term" value="P:negative regulation of TOR signaling"/>
    <property type="evidence" value="ECO:0007669"/>
    <property type="project" value="TreeGrafter"/>
</dbReference>
<organism evidence="3 4">
    <name type="scientific">Clonostachys rhizophaga</name>
    <dbReference type="NCBI Taxonomy" id="160324"/>
    <lineage>
        <taxon>Eukaryota</taxon>
        <taxon>Fungi</taxon>
        <taxon>Dikarya</taxon>
        <taxon>Ascomycota</taxon>
        <taxon>Pezizomycotina</taxon>
        <taxon>Sordariomycetes</taxon>
        <taxon>Hypocreomycetidae</taxon>
        <taxon>Hypocreales</taxon>
        <taxon>Bionectriaceae</taxon>
        <taxon>Clonostachys</taxon>
    </lineage>
</organism>
<feature type="region of interest" description="Disordered" evidence="2">
    <location>
        <begin position="494"/>
        <end position="567"/>
    </location>
</feature>